<reference evidence="8" key="1">
    <citation type="submission" date="2020-05" db="EMBL/GenBank/DDBJ databases">
        <authorList>
            <person name="Chiriac C."/>
            <person name="Salcher M."/>
            <person name="Ghai R."/>
            <person name="Kavagutti S V."/>
        </authorList>
    </citation>
    <scope>NUCLEOTIDE SEQUENCE</scope>
</reference>
<keyword evidence="4" id="KW-0720">Serine protease</keyword>
<evidence type="ECO:0000313" key="7">
    <source>
        <dbReference type="EMBL" id="CAB4570500.1"/>
    </source>
</evidence>
<dbReference type="GO" id="GO:0008236">
    <property type="term" value="F:serine-type peptidase activity"/>
    <property type="evidence" value="ECO:0007669"/>
    <property type="project" value="UniProtKB-KW"/>
</dbReference>
<dbReference type="InterPro" id="IPR005320">
    <property type="entry name" value="Peptidase_S51"/>
</dbReference>
<organism evidence="8">
    <name type="scientific">freshwater metagenome</name>
    <dbReference type="NCBI Taxonomy" id="449393"/>
    <lineage>
        <taxon>unclassified sequences</taxon>
        <taxon>metagenomes</taxon>
        <taxon>ecological metagenomes</taxon>
    </lineage>
</organism>
<proteinExistence type="inferred from homology"/>
<evidence type="ECO:0000256" key="1">
    <source>
        <dbReference type="ARBA" id="ARBA00006534"/>
    </source>
</evidence>
<protein>
    <submittedName>
        <fullName evidence="8">Unannotated protein</fullName>
    </submittedName>
</protein>
<dbReference type="Gene3D" id="3.40.50.880">
    <property type="match status" value="1"/>
</dbReference>
<evidence type="ECO:0000313" key="5">
    <source>
        <dbReference type="EMBL" id="CAB4541677.1"/>
    </source>
</evidence>
<dbReference type="SUPFAM" id="SSF52317">
    <property type="entry name" value="Class I glutamine amidotransferase-like"/>
    <property type="match status" value="1"/>
</dbReference>
<comment type="similarity">
    <text evidence="1">Belongs to the peptidase S51 family.</text>
</comment>
<dbReference type="EMBL" id="CAEZXE010000028">
    <property type="protein sequence ID" value="CAB4673337.1"/>
    <property type="molecule type" value="Genomic_DNA"/>
</dbReference>
<dbReference type="GO" id="GO:0006508">
    <property type="term" value="P:proteolysis"/>
    <property type="evidence" value="ECO:0007669"/>
    <property type="project" value="UniProtKB-KW"/>
</dbReference>
<keyword evidence="3" id="KW-0378">Hydrolase</keyword>
<evidence type="ECO:0000313" key="8">
    <source>
        <dbReference type="EMBL" id="CAB4673337.1"/>
    </source>
</evidence>
<evidence type="ECO:0000256" key="2">
    <source>
        <dbReference type="ARBA" id="ARBA00022670"/>
    </source>
</evidence>
<dbReference type="Pfam" id="PF03575">
    <property type="entry name" value="Peptidase_S51"/>
    <property type="match status" value="1"/>
</dbReference>
<evidence type="ECO:0000256" key="3">
    <source>
        <dbReference type="ARBA" id="ARBA00022801"/>
    </source>
</evidence>
<evidence type="ECO:0000313" key="6">
    <source>
        <dbReference type="EMBL" id="CAB4565147.1"/>
    </source>
</evidence>
<sequence>MTGPLALVGGGEFSEGCTFDSELLAAVGATEVTLLATGWAYENPQKSVAAAREWFAKLGATVREVPVYSRTDALDADNISAVANAKFLYLTGVSPMHIRSVLKDTPTYDALLSSWRGGAALVGSGAGADVLCDPMVDTRGGAFTVGLGLLPGVAVIARSDEWSPDKVRRTIDLASAGVVLLELPTCTAVIDDIGSGGWRVAGKGNVIVHRDGKLSDISALPEAVS</sequence>
<dbReference type="EMBL" id="CAEZTG010000104">
    <property type="protein sequence ID" value="CAB4570500.1"/>
    <property type="molecule type" value="Genomic_DNA"/>
</dbReference>
<dbReference type="EMBL" id="CAEZTR010000005">
    <property type="protein sequence ID" value="CAB4565147.1"/>
    <property type="molecule type" value="Genomic_DNA"/>
</dbReference>
<dbReference type="InterPro" id="IPR029062">
    <property type="entry name" value="Class_I_gatase-like"/>
</dbReference>
<accession>A0A6J6MGH7</accession>
<gene>
    <name evidence="5" type="ORF">UFOPK1495_00236</name>
    <name evidence="7" type="ORF">UFOPK1603_01123</name>
    <name evidence="6" type="ORF">UFOPK1711_00160</name>
    <name evidence="8" type="ORF">UFOPK2350_00487</name>
</gene>
<evidence type="ECO:0000256" key="4">
    <source>
        <dbReference type="ARBA" id="ARBA00022825"/>
    </source>
</evidence>
<name>A0A6J6MGH7_9ZZZZ</name>
<dbReference type="EMBL" id="CAEZSU010000015">
    <property type="protein sequence ID" value="CAB4541677.1"/>
    <property type="molecule type" value="Genomic_DNA"/>
</dbReference>
<dbReference type="AlphaFoldDB" id="A0A6J6MGH7"/>
<keyword evidence="2" id="KW-0645">Protease</keyword>